<evidence type="ECO:0000256" key="2">
    <source>
        <dbReference type="ARBA" id="ARBA00023043"/>
    </source>
</evidence>
<feature type="repeat" description="ANK" evidence="3">
    <location>
        <begin position="150"/>
        <end position="182"/>
    </location>
</feature>
<keyword evidence="5" id="KW-1185">Reference proteome</keyword>
<keyword evidence="2 3" id="KW-0040">ANK repeat</keyword>
<evidence type="ECO:0000256" key="1">
    <source>
        <dbReference type="ARBA" id="ARBA00022737"/>
    </source>
</evidence>
<protein>
    <submittedName>
        <fullName evidence="4">Protein fem-1 B-like</fullName>
    </submittedName>
</protein>
<keyword evidence="1" id="KW-0677">Repeat</keyword>
<feature type="repeat" description="ANK" evidence="3">
    <location>
        <begin position="216"/>
        <end position="242"/>
    </location>
</feature>
<dbReference type="PROSITE" id="PS50088">
    <property type="entry name" value="ANK_REPEAT"/>
    <property type="match status" value="4"/>
</dbReference>
<evidence type="ECO:0000313" key="5">
    <source>
        <dbReference type="Proteomes" id="UP000478052"/>
    </source>
</evidence>
<evidence type="ECO:0000256" key="3">
    <source>
        <dbReference type="PROSITE-ProRule" id="PRU00023"/>
    </source>
</evidence>
<reference evidence="4 5" key="1">
    <citation type="submission" date="2019-08" db="EMBL/GenBank/DDBJ databases">
        <title>Whole genome of Aphis craccivora.</title>
        <authorList>
            <person name="Voronova N.V."/>
            <person name="Shulinski R.S."/>
            <person name="Bandarenka Y.V."/>
            <person name="Zhorov D.G."/>
            <person name="Warner D."/>
        </authorList>
    </citation>
    <scope>NUCLEOTIDE SEQUENCE [LARGE SCALE GENOMIC DNA]</scope>
    <source>
        <strain evidence="4">180601</strain>
        <tissue evidence="4">Whole Body</tissue>
    </source>
</reference>
<name>A0A6G0ZJT2_APHCR</name>
<dbReference type="AlphaFoldDB" id="A0A6G0ZJT2"/>
<feature type="repeat" description="ANK" evidence="3">
    <location>
        <begin position="117"/>
        <end position="149"/>
    </location>
</feature>
<dbReference type="OrthoDB" id="4429489at2759"/>
<dbReference type="InterPro" id="IPR036770">
    <property type="entry name" value="Ankyrin_rpt-contain_sf"/>
</dbReference>
<proteinExistence type="predicted"/>
<dbReference type="Proteomes" id="UP000478052">
    <property type="component" value="Unassembled WGS sequence"/>
</dbReference>
<feature type="repeat" description="ANK" evidence="3">
    <location>
        <begin position="183"/>
        <end position="215"/>
    </location>
</feature>
<dbReference type="PROSITE" id="PS50297">
    <property type="entry name" value="ANK_REP_REGION"/>
    <property type="match status" value="3"/>
</dbReference>
<organism evidence="4 5">
    <name type="scientific">Aphis craccivora</name>
    <name type="common">Cowpea aphid</name>
    <dbReference type="NCBI Taxonomy" id="307492"/>
    <lineage>
        <taxon>Eukaryota</taxon>
        <taxon>Metazoa</taxon>
        <taxon>Ecdysozoa</taxon>
        <taxon>Arthropoda</taxon>
        <taxon>Hexapoda</taxon>
        <taxon>Insecta</taxon>
        <taxon>Pterygota</taxon>
        <taxon>Neoptera</taxon>
        <taxon>Paraneoptera</taxon>
        <taxon>Hemiptera</taxon>
        <taxon>Sternorrhyncha</taxon>
        <taxon>Aphidomorpha</taxon>
        <taxon>Aphidoidea</taxon>
        <taxon>Aphididae</taxon>
        <taxon>Aphidini</taxon>
        <taxon>Aphis</taxon>
        <taxon>Aphis</taxon>
    </lineage>
</organism>
<evidence type="ECO:0000313" key="4">
    <source>
        <dbReference type="EMBL" id="KAF0771483.1"/>
    </source>
</evidence>
<dbReference type="SMART" id="SM00248">
    <property type="entry name" value="ANK"/>
    <property type="match status" value="7"/>
</dbReference>
<accession>A0A6G0ZJT2</accession>
<dbReference type="PRINTS" id="PR01415">
    <property type="entry name" value="ANKYRIN"/>
</dbReference>
<dbReference type="InterPro" id="IPR002110">
    <property type="entry name" value="Ankyrin_rpt"/>
</dbReference>
<comment type="caution">
    <text evidence="4">The sequence shown here is derived from an EMBL/GenBank/DDBJ whole genome shotgun (WGS) entry which is preliminary data.</text>
</comment>
<dbReference type="Gene3D" id="1.25.40.20">
    <property type="entry name" value="Ankyrin repeat-containing domain"/>
    <property type="match status" value="3"/>
</dbReference>
<dbReference type="Pfam" id="PF12796">
    <property type="entry name" value="Ank_2"/>
    <property type="match status" value="2"/>
</dbReference>
<gene>
    <name evidence="4" type="ORF">FWK35_00002543</name>
</gene>
<dbReference type="EMBL" id="VUJU01000289">
    <property type="protein sequence ID" value="KAF0771483.1"/>
    <property type="molecule type" value="Genomic_DNA"/>
</dbReference>
<sequence length="678" mass="76762">MSDTSDSDLASEYAVVDPRNIPSFSSLFSPYSNKFGINGKYLSMRFVETINLIEMDDFVDTNFLINRTYKCHFNQKLTLLMEACLHGHVKIVRELFNRFNVAVDSIGNVVHFGSLVKGATALWCAAGIGSIEIVKILVENGANVNFLTETKSSPLRAACYLGDLTTVEYLVEHGADVNITNIYNSTCLMIASHNNHKEIVEYLLLKGAVINKQTNCGSTAMHFAAQANNLEIAKLLIAFNAQQLKNEQSLTPILVAAERTHHNFVYFLIDESRLNLTREEKIEAEELLGASFLNDKDHYDFNQGYNILLRAMKRRYEEHPIINKKVNKTVECYNNKVECQTVQELLDMKDDAKAIHFESLIIRRPNKIPCSTLRERILGENNPDLLQSIIYRGAVYADAHDFTPCILLWSHALKIAKHNKHSISNDLIRFTQVFCQMIKNNVTIKLLDLKNILQFACNELITVKKILPDVDCFSSEKREYCANMKSTLGLIIITSIALLQNGNKDDPMVGDLMKVIVEINKLELTTDKGETLLHLCLNYDTNVDNIFTTGICCFPNFLAMKLLVHCGANVDAVDNGKNTPLHYIGKFITDFPHIPHNSDYLDTRKMVMELLNAGAHTDFVNKLGVCPHTGYLSTLFNLTNNIPRSLKCLSASVLRYRCPKKYYRDQLPKKLVQFTNLH</sequence>
<dbReference type="PANTHER" id="PTHR24198">
    <property type="entry name" value="ANKYRIN REPEAT AND PROTEIN KINASE DOMAIN-CONTAINING PROTEIN"/>
    <property type="match status" value="1"/>
</dbReference>
<dbReference type="PANTHER" id="PTHR24198:SF165">
    <property type="entry name" value="ANKYRIN REPEAT-CONTAINING PROTEIN-RELATED"/>
    <property type="match status" value="1"/>
</dbReference>
<dbReference type="SUPFAM" id="SSF48403">
    <property type="entry name" value="Ankyrin repeat"/>
    <property type="match status" value="2"/>
</dbReference>